<keyword evidence="4" id="KW-0288">FMN</keyword>
<feature type="domain" description="Nitroreductase" evidence="6">
    <location>
        <begin position="6"/>
        <end position="58"/>
    </location>
</feature>
<dbReference type="Proteomes" id="UP000035068">
    <property type="component" value="Unassembled WGS sequence"/>
</dbReference>
<dbReference type="AlphaFoldDB" id="A0A0C2HK29"/>
<dbReference type="EMBL" id="JWJD01000001">
    <property type="protein sequence ID" value="KIH77426.1"/>
    <property type="molecule type" value="Genomic_DNA"/>
</dbReference>
<reference evidence="7 8" key="1">
    <citation type="submission" date="2014-12" db="EMBL/GenBank/DDBJ databases">
        <title>Genomes of Geoalkalibacter ferrihydriticus and Geoalkalibacter subterraneus, two haloalkaliphilic metal-reducing members of the Geobacteraceae.</title>
        <authorList>
            <person name="Badalamenti J.P."/>
            <person name="Torres C.I."/>
            <person name="Krajmalnik-Brown R."/>
            <person name="Bond D.R."/>
        </authorList>
    </citation>
    <scope>NUCLEOTIDE SEQUENCE [LARGE SCALE GENOMIC DNA]</scope>
    <source>
        <strain evidence="7 8">DSM 17813</strain>
    </source>
</reference>
<protein>
    <recommendedName>
        <fullName evidence="6">Nitroreductase domain-containing protein</fullName>
    </recommendedName>
</protein>
<dbReference type="CDD" id="cd02151">
    <property type="entry name" value="nitroreductase"/>
    <property type="match status" value="1"/>
</dbReference>
<feature type="domain" description="Nitroreductase" evidence="6">
    <location>
        <begin position="63"/>
        <end position="149"/>
    </location>
</feature>
<evidence type="ECO:0000256" key="4">
    <source>
        <dbReference type="ARBA" id="ARBA00022643"/>
    </source>
</evidence>
<sequence length="181" mass="20235">MILDLLKQRRSIRQFKPEPLSAEEIKILAEAVLRSPSSRGRNPWEFIFITESDLRAQVSLAKPHGADFLSQAPLAVAVVADPNKCDVWIEDCSIAAILLQITAESLGLGSCWAQMRLREHGDGDSAEDYLREVLQLPKDYVVPFIIGIGRPAESKPGHSQEDLAWEKIHSNRFATKQEFTA</sequence>
<keyword evidence="5" id="KW-0560">Oxidoreductase</keyword>
<dbReference type="SUPFAM" id="SSF55469">
    <property type="entry name" value="FMN-dependent nitroreductase-like"/>
    <property type="match status" value="1"/>
</dbReference>
<evidence type="ECO:0000259" key="6">
    <source>
        <dbReference type="Pfam" id="PF00881"/>
    </source>
</evidence>
<evidence type="ECO:0000313" key="7">
    <source>
        <dbReference type="EMBL" id="KIH77426.1"/>
    </source>
</evidence>
<dbReference type="InterPro" id="IPR000415">
    <property type="entry name" value="Nitroreductase-like"/>
</dbReference>
<evidence type="ECO:0000256" key="3">
    <source>
        <dbReference type="ARBA" id="ARBA00022630"/>
    </source>
</evidence>
<keyword evidence="3" id="KW-0285">Flavoprotein</keyword>
<accession>A0A0C2HK29</accession>
<dbReference type="InterPro" id="IPR029479">
    <property type="entry name" value="Nitroreductase"/>
</dbReference>
<comment type="cofactor">
    <cofactor evidence="1">
        <name>FMN</name>
        <dbReference type="ChEBI" id="CHEBI:58210"/>
    </cofactor>
</comment>
<keyword evidence="8" id="KW-1185">Reference proteome</keyword>
<dbReference type="PANTHER" id="PTHR43673:SF2">
    <property type="entry name" value="NITROREDUCTASE"/>
    <property type="match status" value="1"/>
</dbReference>
<dbReference type="PANTHER" id="PTHR43673">
    <property type="entry name" value="NAD(P)H NITROREDUCTASE YDGI-RELATED"/>
    <property type="match status" value="1"/>
</dbReference>
<dbReference type="Gene3D" id="3.40.109.10">
    <property type="entry name" value="NADH Oxidase"/>
    <property type="match status" value="1"/>
</dbReference>
<proteinExistence type="inferred from homology"/>
<dbReference type="GO" id="GO:0016491">
    <property type="term" value="F:oxidoreductase activity"/>
    <property type="evidence" value="ECO:0007669"/>
    <property type="project" value="UniProtKB-KW"/>
</dbReference>
<name>A0A0C2HK29_9BACT</name>
<evidence type="ECO:0000313" key="8">
    <source>
        <dbReference type="Proteomes" id="UP000035068"/>
    </source>
</evidence>
<dbReference type="Pfam" id="PF00881">
    <property type="entry name" value="Nitroreductase"/>
    <property type="match status" value="2"/>
</dbReference>
<dbReference type="RefSeq" id="WP_040095410.1">
    <property type="nucleotide sequence ID" value="NZ_JWJD01000001.1"/>
</dbReference>
<evidence type="ECO:0000256" key="2">
    <source>
        <dbReference type="ARBA" id="ARBA00007118"/>
    </source>
</evidence>
<gene>
    <name evidence="7" type="ORF">GFER_01445</name>
</gene>
<organism evidence="7 8">
    <name type="scientific">Geoalkalibacter ferrihydriticus DSM 17813</name>
    <dbReference type="NCBI Taxonomy" id="1121915"/>
    <lineage>
        <taxon>Bacteria</taxon>
        <taxon>Pseudomonadati</taxon>
        <taxon>Thermodesulfobacteriota</taxon>
        <taxon>Desulfuromonadia</taxon>
        <taxon>Desulfuromonadales</taxon>
        <taxon>Geoalkalibacteraceae</taxon>
        <taxon>Geoalkalibacter</taxon>
    </lineage>
</organism>
<evidence type="ECO:0000256" key="5">
    <source>
        <dbReference type="ARBA" id="ARBA00023002"/>
    </source>
</evidence>
<evidence type="ECO:0000256" key="1">
    <source>
        <dbReference type="ARBA" id="ARBA00001917"/>
    </source>
</evidence>
<comment type="caution">
    <text evidence="7">The sequence shown here is derived from an EMBL/GenBank/DDBJ whole genome shotgun (WGS) entry which is preliminary data.</text>
</comment>
<comment type="similarity">
    <text evidence="2">Belongs to the nitroreductase family.</text>
</comment>